<reference evidence="2 3" key="1">
    <citation type="submission" date="2016-07" db="EMBL/GenBank/DDBJ databases">
        <authorList>
            <person name="Lefevre C.T."/>
        </authorList>
    </citation>
    <scope>NUCLEOTIDE SEQUENCE [LARGE SCALE GENOMIC DNA]</scope>
    <source>
        <strain evidence="2">PR1</strain>
    </source>
</reference>
<keyword evidence="3" id="KW-1185">Reference proteome</keyword>
<comment type="similarity">
    <text evidence="1">Belongs to the bactofilin family.</text>
</comment>
<dbReference type="AlphaFoldDB" id="A0A1C3RIR0"/>
<dbReference type="Proteomes" id="UP000231658">
    <property type="component" value="Unassembled WGS sequence"/>
</dbReference>
<organism evidence="2 3">
    <name type="scientific">Candidatus Terasakiella magnetica</name>
    <dbReference type="NCBI Taxonomy" id="1867952"/>
    <lineage>
        <taxon>Bacteria</taxon>
        <taxon>Pseudomonadati</taxon>
        <taxon>Pseudomonadota</taxon>
        <taxon>Alphaproteobacteria</taxon>
        <taxon>Rhodospirillales</taxon>
        <taxon>Terasakiellaceae</taxon>
        <taxon>Terasakiella</taxon>
    </lineage>
</organism>
<dbReference type="Pfam" id="PF04519">
    <property type="entry name" value="Bactofilin"/>
    <property type="match status" value="1"/>
</dbReference>
<protein>
    <recommendedName>
        <fullName evidence="4">Integral membrane protein CcmA involved in cell shape determination</fullName>
    </recommendedName>
</protein>
<evidence type="ECO:0008006" key="4">
    <source>
        <dbReference type="Google" id="ProtNLM"/>
    </source>
</evidence>
<accession>A0A1C3RIR0</accession>
<dbReference type="RefSeq" id="WP_069189191.1">
    <property type="nucleotide sequence ID" value="NZ_FLYE01000034.1"/>
</dbReference>
<proteinExistence type="inferred from homology"/>
<gene>
    <name evidence="2" type="ORF">MTBPR1_40169</name>
</gene>
<dbReference type="OrthoDB" id="5738271at2"/>
<evidence type="ECO:0000313" key="2">
    <source>
        <dbReference type="EMBL" id="SCA57146.1"/>
    </source>
</evidence>
<evidence type="ECO:0000256" key="1">
    <source>
        <dbReference type="ARBA" id="ARBA00044755"/>
    </source>
</evidence>
<dbReference type="EMBL" id="FLYE01000034">
    <property type="protein sequence ID" value="SCA57146.1"/>
    <property type="molecule type" value="Genomic_DNA"/>
</dbReference>
<dbReference type="STRING" id="1867952.MTBPR1_40169"/>
<dbReference type="PANTHER" id="PTHR35024">
    <property type="entry name" value="HYPOTHETICAL CYTOSOLIC PROTEIN"/>
    <property type="match status" value="1"/>
</dbReference>
<dbReference type="InterPro" id="IPR007607">
    <property type="entry name" value="BacA/B"/>
</dbReference>
<name>A0A1C3RIR0_9PROT</name>
<dbReference type="PANTHER" id="PTHR35024:SF4">
    <property type="entry name" value="POLYMER-FORMING CYTOSKELETAL PROTEIN"/>
    <property type="match status" value="1"/>
</dbReference>
<evidence type="ECO:0000313" key="3">
    <source>
        <dbReference type="Proteomes" id="UP000231658"/>
    </source>
</evidence>
<sequence length="128" mass="14171">MFLKPKKAIVRRNRNIHADIKGTGELDLRGNVEGDIEVDNLVIGKKGCVKGTVVAETVRIMGFVKGNIQAREVIIEKSAHIEGELSYEQLTVAPHADLVAKLTPRPLLKLWKDRKPVEEVLEGLRAVA</sequence>